<dbReference type="PANTHER" id="PTHR48449">
    <property type="entry name" value="DUF1985 DOMAIN-CONTAINING PROTEIN"/>
    <property type="match status" value="1"/>
</dbReference>
<organism evidence="3 4">
    <name type="scientific">Solanum commersonii</name>
    <name type="common">Commerson's wild potato</name>
    <name type="synonym">Commerson's nightshade</name>
    <dbReference type="NCBI Taxonomy" id="4109"/>
    <lineage>
        <taxon>Eukaryota</taxon>
        <taxon>Viridiplantae</taxon>
        <taxon>Streptophyta</taxon>
        <taxon>Embryophyta</taxon>
        <taxon>Tracheophyta</taxon>
        <taxon>Spermatophyta</taxon>
        <taxon>Magnoliopsida</taxon>
        <taxon>eudicotyledons</taxon>
        <taxon>Gunneridae</taxon>
        <taxon>Pentapetalae</taxon>
        <taxon>asterids</taxon>
        <taxon>lamiids</taxon>
        <taxon>Solanales</taxon>
        <taxon>Solanaceae</taxon>
        <taxon>Solanoideae</taxon>
        <taxon>Solaneae</taxon>
        <taxon>Solanum</taxon>
    </lineage>
</organism>
<dbReference type="PANTHER" id="PTHR48449:SF1">
    <property type="entry name" value="DUF1985 DOMAIN-CONTAINING PROTEIN"/>
    <property type="match status" value="1"/>
</dbReference>
<evidence type="ECO:0000313" key="3">
    <source>
        <dbReference type="EMBL" id="KAG5590144.1"/>
    </source>
</evidence>
<evidence type="ECO:0000259" key="2">
    <source>
        <dbReference type="Pfam" id="PF09331"/>
    </source>
</evidence>
<dbReference type="Proteomes" id="UP000824120">
    <property type="component" value="Chromosome 8"/>
</dbReference>
<feature type="domain" description="DUF1985" evidence="2">
    <location>
        <begin position="104"/>
        <end position="236"/>
    </location>
</feature>
<name>A0A9J5XSM2_SOLCO</name>
<feature type="region of interest" description="Disordered" evidence="1">
    <location>
        <begin position="1"/>
        <end position="90"/>
    </location>
</feature>
<dbReference type="InterPro" id="IPR015410">
    <property type="entry name" value="DUF1985"/>
</dbReference>
<gene>
    <name evidence="3" type="ORF">H5410_040658</name>
</gene>
<dbReference type="OrthoDB" id="1194650at2759"/>
<proteinExistence type="predicted"/>
<dbReference type="EMBL" id="JACXVP010000008">
    <property type="protein sequence ID" value="KAG5590144.1"/>
    <property type="molecule type" value="Genomic_DNA"/>
</dbReference>
<evidence type="ECO:0000313" key="4">
    <source>
        <dbReference type="Proteomes" id="UP000824120"/>
    </source>
</evidence>
<comment type="caution">
    <text evidence="3">The sequence shown here is derived from an EMBL/GenBank/DDBJ whole genome shotgun (WGS) entry which is preliminary data.</text>
</comment>
<reference evidence="3 4" key="1">
    <citation type="submission" date="2020-09" db="EMBL/GenBank/DDBJ databases">
        <title>De no assembly of potato wild relative species, Solanum commersonii.</title>
        <authorList>
            <person name="Cho K."/>
        </authorList>
    </citation>
    <scope>NUCLEOTIDE SEQUENCE [LARGE SCALE GENOMIC DNA]</scope>
    <source>
        <strain evidence="3">LZ3.2</strain>
        <tissue evidence="3">Leaf</tissue>
    </source>
</reference>
<accession>A0A9J5XSM2</accession>
<protein>
    <recommendedName>
        <fullName evidence="2">DUF1985 domain-containing protein</fullName>
    </recommendedName>
</protein>
<sequence length="255" mass="28534">MLQYKRKRTGTSSSNPNAKENAESLTAARKRGSTTLQSIGGQPGEEKSDQSSNDQSSEMEKNSKNNSDLSGEEKSDENSNENSSEEKKRCSTTSNELVHGLCLRRIFSEKKKEVWIDYNGLPLCFGINEFAIMTGLRCHSLPPRSQQLAKIGKEGEILVDLVGQSANAAVLIEKMSDPCLTKKQKLIISMIWFLHCVLCSKSAEKKIETHWLKMASKKSVFNSYPWGRVSFDLTISYLLKELDSTKSQYNLHGCP</sequence>
<keyword evidence="4" id="KW-1185">Reference proteome</keyword>
<dbReference type="Pfam" id="PF09331">
    <property type="entry name" value="DUF1985"/>
    <property type="match status" value="1"/>
</dbReference>
<evidence type="ECO:0000256" key="1">
    <source>
        <dbReference type="SAM" id="MobiDB-lite"/>
    </source>
</evidence>
<dbReference type="AlphaFoldDB" id="A0A9J5XSM2"/>